<dbReference type="NCBIfam" id="TIGR02227">
    <property type="entry name" value="sigpep_I_bact"/>
    <property type="match status" value="1"/>
</dbReference>
<evidence type="ECO:0000259" key="8">
    <source>
        <dbReference type="Pfam" id="PF10502"/>
    </source>
</evidence>
<evidence type="ECO:0000256" key="4">
    <source>
        <dbReference type="ARBA" id="ARBA00019232"/>
    </source>
</evidence>
<dbReference type="InterPro" id="IPR019757">
    <property type="entry name" value="Pept_S26A_signal_pept_1_Lys-AS"/>
</dbReference>
<comment type="similarity">
    <text evidence="2 7">Belongs to the peptidase S26 family.</text>
</comment>
<sequence length="190" mass="21786">MDEQKTQEPVSESEKKPVAADKGGVRSWLRDLVVSVVVSAFIIVFLYQPVRVEGTSMLPMLEDQDRLFINKMAYKVGDIHRGDVVVFLYPHDHTKSYIKRVIALPGDNLRIDRGQVYVNGKAIEEKYVPARFEDDRSQTEMMVPDHEYFVMGDHRSISSDSRDFGPVDQDLIYGKAAFVYWPMEQVGVVR</sequence>
<dbReference type="InterPro" id="IPR019758">
    <property type="entry name" value="Pept_S26A_signal_pept_1_CS"/>
</dbReference>
<keyword evidence="10" id="KW-1185">Reference proteome</keyword>
<dbReference type="PROSITE" id="PS00760">
    <property type="entry name" value="SPASE_I_2"/>
    <property type="match status" value="1"/>
</dbReference>
<keyword evidence="7" id="KW-1133">Transmembrane helix</keyword>
<dbReference type="PRINTS" id="PR00727">
    <property type="entry name" value="LEADERPTASE"/>
</dbReference>
<keyword evidence="7" id="KW-0645">Protease</keyword>
<dbReference type="InterPro" id="IPR036286">
    <property type="entry name" value="LexA/Signal_pep-like_sf"/>
</dbReference>
<dbReference type="Gene3D" id="2.10.109.10">
    <property type="entry name" value="Umud Fragment, subunit A"/>
    <property type="match status" value="1"/>
</dbReference>
<evidence type="ECO:0000313" key="10">
    <source>
        <dbReference type="Proteomes" id="UP000269669"/>
    </source>
</evidence>
<keyword evidence="5 7" id="KW-0378">Hydrolase</keyword>
<dbReference type="GO" id="GO:0004252">
    <property type="term" value="F:serine-type endopeptidase activity"/>
    <property type="evidence" value="ECO:0007669"/>
    <property type="project" value="InterPro"/>
</dbReference>
<evidence type="ECO:0000256" key="2">
    <source>
        <dbReference type="ARBA" id="ARBA00009370"/>
    </source>
</evidence>
<comment type="catalytic activity">
    <reaction evidence="1 7">
        <text>Cleavage of hydrophobic, N-terminal signal or leader sequences from secreted and periplasmic proteins.</text>
        <dbReference type="EC" id="3.4.21.89"/>
    </reaction>
</comment>
<accession>A0A3R9NV62</accession>
<dbReference type="GO" id="GO:0016020">
    <property type="term" value="C:membrane"/>
    <property type="evidence" value="ECO:0007669"/>
    <property type="project" value="UniProtKB-SubCell"/>
</dbReference>
<dbReference type="InterPro" id="IPR000223">
    <property type="entry name" value="Pept_S26A_signal_pept_1"/>
</dbReference>
<evidence type="ECO:0000256" key="5">
    <source>
        <dbReference type="ARBA" id="ARBA00022801"/>
    </source>
</evidence>
<evidence type="ECO:0000256" key="6">
    <source>
        <dbReference type="PIRSR" id="PIRSR600223-1"/>
    </source>
</evidence>
<dbReference type="InterPro" id="IPR019533">
    <property type="entry name" value="Peptidase_S26"/>
</dbReference>
<keyword evidence="7" id="KW-0812">Transmembrane</keyword>
<dbReference type="Pfam" id="PF10502">
    <property type="entry name" value="Peptidase_S26"/>
    <property type="match status" value="1"/>
</dbReference>
<comment type="subcellular location">
    <subcellularLocation>
        <location evidence="7">Membrane</location>
        <topology evidence="7">Single-pass type II membrane protein</topology>
    </subcellularLocation>
</comment>
<gene>
    <name evidence="9" type="ORF">EDE15_0817</name>
</gene>
<evidence type="ECO:0000313" key="9">
    <source>
        <dbReference type="EMBL" id="RSL15332.1"/>
    </source>
</evidence>
<evidence type="ECO:0000256" key="3">
    <source>
        <dbReference type="ARBA" id="ARBA00013208"/>
    </source>
</evidence>
<evidence type="ECO:0000256" key="7">
    <source>
        <dbReference type="RuleBase" id="RU362042"/>
    </source>
</evidence>
<dbReference type="OrthoDB" id="128315at2"/>
<dbReference type="PROSITE" id="PS00761">
    <property type="entry name" value="SPASE_I_3"/>
    <property type="match status" value="1"/>
</dbReference>
<dbReference type="EC" id="3.4.21.89" evidence="3 7"/>
<reference evidence="9 10" key="1">
    <citation type="submission" date="2018-12" db="EMBL/GenBank/DDBJ databases">
        <title>Sequencing of bacterial isolates from soil warming experiment in Harvard Forest, Massachusetts, USA.</title>
        <authorList>
            <person name="Deangelis K."/>
        </authorList>
    </citation>
    <scope>NUCLEOTIDE SEQUENCE [LARGE SCALE GENOMIC DNA]</scope>
    <source>
        <strain evidence="9 10">EB153</strain>
    </source>
</reference>
<dbReference type="PANTHER" id="PTHR43390:SF1">
    <property type="entry name" value="CHLOROPLAST PROCESSING PEPTIDASE"/>
    <property type="match status" value="1"/>
</dbReference>
<keyword evidence="7" id="KW-0472">Membrane</keyword>
<organism evidence="9 10">
    <name type="scientific">Edaphobacter aggregans</name>
    <dbReference type="NCBI Taxonomy" id="570835"/>
    <lineage>
        <taxon>Bacteria</taxon>
        <taxon>Pseudomonadati</taxon>
        <taxon>Acidobacteriota</taxon>
        <taxon>Terriglobia</taxon>
        <taxon>Terriglobales</taxon>
        <taxon>Acidobacteriaceae</taxon>
        <taxon>Edaphobacter</taxon>
    </lineage>
</organism>
<name>A0A3R9NV62_9BACT</name>
<dbReference type="GO" id="GO:0009003">
    <property type="term" value="F:signal peptidase activity"/>
    <property type="evidence" value="ECO:0007669"/>
    <property type="project" value="UniProtKB-EC"/>
</dbReference>
<protein>
    <recommendedName>
        <fullName evidence="4 7">Signal peptidase I</fullName>
        <ecNumber evidence="3 7">3.4.21.89</ecNumber>
    </recommendedName>
</protein>
<dbReference type="PANTHER" id="PTHR43390">
    <property type="entry name" value="SIGNAL PEPTIDASE I"/>
    <property type="match status" value="1"/>
</dbReference>
<comment type="caution">
    <text evidence="9">The sequence shown here is derived from an EMBL/GenBank/DDBJ whole genome shotgun (WGS) entry which is preliminary data.</text>
</comment>
<dbReference type="AlphaFoldDB" id="A0A3R9NV62"/>
<dbReference type="SUPFAM" id="SSF51306">
    <property type="entry name" value="LexA/Signal peptidase"/>
    <property type="match status" value="1"/>
</dbReference>
<dbReference type="EMBL" id="RSDW01000001">
    <property type="protein sequence ID" value="RSL15332.1"/>
    <property type="molecule type" value="Genomic_DNA"/>
</dbReference>
<dbReference type="Proteomes" id="UP000269669">
    <property type="component" value="Unassembled WGS sequence"/>
</dbReference>
<feature type="domain" description="Peptidase S26" evidence="8">
    <location>
        <begin position="26"/>
        <end position="181"/>
    </location>
</feature>
<dbReference type="GO" id="GO:0006465">
    <property type="term" value="P:signal peptide processing"/>
    <property type="evidence" value="ECO:0007669"/>
    <property type="project" value="InterPro"/>
</dbReference>
<evidence type="ECO:0000256" key="1">
    <source>
        <dbReference type="ARBA" id="ARBA00000677"/>
    </source>
</evidence>
<feature type="active site" evidence="6">
    <location>
        <position position="99"/>
    </location>
</feature>
<dbReference type="CDD" id="cd06530">
    <property type="entry name" value="S26_SPase_I"/>
    <property type="match status" value="1"/>
</dbReference>
<feature type="transmembrane region" description="Helical" evidence="7">
    <location>
        <begin position="32"/>
        <end position="50"/>
    </location>
</feature>
<feature type="active site" evidence="6">
    <location>
        <position position="56"/>
    </location>
</feature>
<dbReference type="RefSeq" id="WP_125484087.1">
    <property type="nucleotide sequence ID" value="NZ_RSDW01000001.1"/>
</dbReference>
<proteinExistence type="inferred from homology"/>